<dbReference type="RefSeq" id="WP_015543215.1">
    <property type="nucleotide sequence ID" value="NZ_CABJFK010000005.1"/>
</dbReference>
<organism evidence="1 2">
    <name type="scientific">Blautia obeum</name>
    <dbReference type="NCBI Taxonomy" id="40520"/>
    <lineage>
        <taxon>Bacteria</taxon>
        <taxon>Bacillati</taxon>
        <taxon>Bacillota</taxon>
        <taxon>Clostridia</taxon>
        <taxon>Lachnospirales</taxon>
        <taxon>Lachnospiraceae</taxon>
        <taxon>Blautia</taxon>
    </lineage>
</organism>
<dbReference type="SUPFAM" id="SSF54060">
    <property type="entry name" value="His-Me finger endonucleases"/>
    <property type="match status" value="1"/>
</dbReference>
<protein>
    <submittedName>
        <fullName evidence="1">Uncharacterized protein</fullName>
    </submittedName>
</protein>
<sequence length="152" mass="17844">MWRDIKGYEGLYEINENAVVRRVDGTGIDGRKVSTHVVVSSRTKKGTRYIALWKEGGRRTYMLHKLYATAFQMSENEAIRRLYRGFTGNGEAIHNVCGTLLENLKLYEKEQAEGMNRNDEILYIRQFLEELKTDMEEKNRYPEEVPQRMAEM</sequence>
<dbReference type="Pfam" id="PF07463">
    <property type="entry name" value="NUMOD4"/>
    <property type="match status" value="1"/>
</dbReference>
<dbReference type="Gene3D" id="3.90.75.20">
    <property type="match status" value="1"/>
</dbReference>
<dbReference type="InterPro" id="IPR010902">
    <property type="entry name" value="NUMOD4"/>
</dbReference>
<dbReference type="AlphaFoldDB" id="A0A414J711"/>
<reference evidence="1 2" key="1">
    <citation type="submission" date="2018-08" db="EMBL/GenBank/DDBJ databases">
        <title>A genome reference for cultivated species of the human gut microbiota.</title>
        <authorList>
            <person name="Zou Y."/>
            <person name="Xue W."/>
            <person name="Luo G."/>
        </authorList>
    </citation>
    <scope>NUCLEOTIDE SEQUENCE [LARGE SCALE GENOMIC DNA]</scope>
    <source>
        <strain evidence="1 2">AM28-23</strain>
    </source>
</reference>
<dbReference type="Proteomes" id="UP000283745">
    <property type="component" value="Unassembled WGS sequence"/>
</dbReference>
<dbReference type="EMBL" id="QSKF01000005">
    <property type="protein sequence ID" value="RHE40251.1"/>
    <property type="molecule type" value="Genomic_DNA"/>
</dbReference>
<evidence type="ECO:0000313" key="2">
    <source>
        <dbReference type="Proteomes" id="UP000283745"/>
    </source>
</evidence>
<evidence type="ECO:0000313" key="1">
    <source>
        <dbReference type="EMBL" id="RHE40251.1"/>
    </source>
</evidence>
<dbReference type="GO" id="GO:0016788">
    <property type="term" value="F:hydrolase activity, acting on ester bonds"/>
    <property type="evidence" value="ECO:0007669"/>
    <property type="project" value="InterPro"/>
</dbReference>
<proteinExistence type="predicted"/>
<comment type="caution">
    <text evidence="1">The sequence shown here is derived from an EMBL/GenBank/DDBJ whole genome shotgun (WGS) entry which is preliminary data.</text>
</comment>
<gene>
    <name evidence="1" type="ORF">DW740_08115</name>
</gene>
<accession>A0A414J711</accession>
<name>A0A414J711_9FIRM</name>
<dbReference type="InterPro" id="IPR044925">
    <property type="entry name" value="His-Me_finger_sf"/>
</dbReference>